<evidence type="ECO:0000313" key="6">
    <source>
        <dbReference type="Proteomes" id="UP000053477"/>
    </source>
</evidence>
<name>A0A0H2RML8_9AGAM</name>
<dbReference type="OrthoDB" id="346839at2759"/>
<dbReference type="PROSITE" id="PS50102">
    <property type="entry name" value="RRM"/>
    <property type="match status" value="1"/>
</dbReference>
<organism evidence="5 6">
    <name type="scientific">Schizopora paradoxa</name>
    <dbReference type="NCBI Taxonomy" id="27342"/>
    <lineage>
        <taxon>Eukaryota</taxon>
        <taxon>Fungi</taxon>
        <taxon>Dikarya</taxon>
        <taxon>Basidiomycota</taxon>
        <taxon>Agaricomycotina</taxon>
        <taxon>Agaricomycetes</taxon>
        <taxon>Hymenochaetales</taxon>
        <taxon>Schizoporaceae</taxon>
        <taxon>Schizopora</taxon>
    </lineage>
</organism>
<feature type="domain" description="RRM" evidence="4">
    <location>
        <begin position="42"/>
        <end position="111"/>
    </location>
</feature>
<dbReference type="InterPro" id="IPR051229">
    <property type="entry name" value="ALYREF_mRNA_export"/>
</dbReference>
<feature type="compositionally biased region" description="Low complexity" evidence="3">
    <location>
        <begin position="29"/>
        <end position="39"/>
    </location>
</feature>
<dbReference type="Pfam" id="PF00076">
    <property type="entry name" value="RRM_1"/>
    <property type="match status" value="1"/>
</dbReference>
<feature type="compositionally biased region" description="Low complexity" evidence="3">
    <location>
        <begin position="1"/>
        <end position="18"/>
    </location>
</feature>
<keyword evidence="6" id="KW-1185">Reference proteome</keyword>
<dbReference type="InterPro" id="IPR000504">
    <property type="entry name" value="RRM_dom"/>
</dbReference>
<dbReference type="Proteomes" id="UP000053477">
    <property type="component" value="Unassembled WGS sequence"/>
</dbReference>
<dbReference type="GO" id="GO:0005634">
    <property type="term" value="C:nucleus"/>
    <property type="evidence" value="ECO:0007669"/>
    <property type="project" value="TreeGrafter"/>
</dbReference>
<accession>A0A0H2RML8</accession>
<protein>
    <recommendedName>
        <fullName evidence="4">RRM domain-containing protein</fullName>
    </recommendedName>
</protein>
<keyword evidence="1 2" id="KW-0694">RNA-binding</keyword>
<gene>
    <name evidence="5" type="ORF">SCHPADRAFT_828918</name>
</gene>
<feature type="non-terminal residue" evidence="5">
    <location>
        <position position="1"/>
    </location>
</feature>
<dbReference type="EMBL" id="KQ085970">
    <property type="protein sequence ID" value="KLO12847.1"/>
    <property type="molecule type" value="Genomic_DNA"/>
</dbReference>
<dbReference type="Gene3D" id="3.30.70.330">
    <property type="match status" value="1"/>
</dbReference>
<feature type="region of interest" description="Disordered" evidence="3">
    <location>
        <begin position="1"/>
        <end position="49"/>
    </location>
</feature>
<dbReference type="SUPFAM" id="SSF54928">
    <property type="entry name" value="RNA-binding domain, RBD"/>
    <property type="match status" value="1"/>
</dbReference>
<evidence type="ECO:0000313" key="5">
    <source>
        <dbReference type="EMBL" id="KLO12847.1"/>
    </source>
</evidence>
<evidence type="ECO:0000259" key="4">
    <source>
        <dbReference type="PROSITE" id="PS50102"/>
    </source>
</evidence>
<dbReference type="STRING" id="27342.A0A0H2RML8"/>
<dbReference type="InterPro" id="IPR035979">
    <property type="entry name" value="RBD_domain_sf"/>
</dbReference>
<reference evidence="5 6" key="1">
    <citation type="submission" date="2015-04" db="EMBL/GenBank/DDBJ databases">
        <title>Complete genome sequence of Schizopora paradoxa KUC8140, a cosmopolitan wood degrader in East Asia.</title>
        <authorList>
            <consortium name="DOE Joint Genome Institute"/>
            <person name="Min B."/>
            <person name="Park H."/>
            <person name="Jang Y."/>
            <person name="Kim J.-J."/>
            <person name="Kim K.H."/>
            <person name="Pangilinan J."/>
            <person name="Lipzen A."/>
            <person name="Riley R."/>
            <person name="Grigoriev I.V."/>
            <person name="Spatafora J.W."/>
            <person name="Choi I.-G."/>
        </authorList>
    </citation>
    <scope>NUCLEOTIDE SEQUENCE [LARGE SCALE GENOMIC DNA]</scope>
    <source>
        <strain evidence="5 6">KUC8140</strain>
    </source>
</reference>
<evidence type="ECO:0000256" key="1">
    <source>
        <dbReference type="ARBA" id="ARBA00022884"/>
    </source>
</evidence>
<dbReference type="AlphaFoldDB" id="A0A0H2RML8"/>
<dbReference type="PANTHER" id="PTHR19965:SF35">
    <property type="entry name" value="RNA ANNEALING PROTEIN YRA1"/>
    <property type="match status" value="1"/>
</dbReference>
<dbReference type="InParanoid" id="A0A0H2RML8"/>
<evidence type="ECO:0000256" key="3">
    <source>
        <dbReference type="SAM" id="MobiDB-lite"/>
    </source>
</evidence>
<evidence type="ECO:0000256" key="2">
    <source>
        <dbReference type="PROSITE-ProRule" id="PRU00176"/>
    </source>
</evidence>
<dbReference type="GO" id="GO:0003729">
    <property type="term" value="F:mRNA binding"/>
    <property type="evidence" value="ECO:0007669"/>
    <property type="project" value="TreeGrafter"/>
</dbReference>
<dbReference type="InterPro" id="IPR012677">
    <property type="entry name" value="Nucleotide-bd_a/b_plait_sf"/>
</dbReference>
<proteinExistence type="predicted"/>
<dbReference type="SMART" id="SM00360">
    <property type="entry name" value="RRM"/>
    <property type="match status" value="1"/>
</dbReference>
<dbReference type="PANTHER" id="PTHR19965">
    <property type="entry name" value="RNA AND EXPORT FACTOR BINDING PROTEIN"/>
    <property type="match status" value="1"/>
</dbReference>
<sequence length="111" mass="11659">RRPRRSAGGAVARSSALGVPDTRVQRAKAAATSTSTPSPQAEKIQVSGLPTDVSEAQVKDLFASTIGPLREATLHFDSNGRSKGIATITFSRRGDGTKAFETYNGRLIDGS</sequence>